<name>A0A1F7GGR4_9BACT</name>
<evidence type="ECO:0000313" key="7">
    <source>
        <dbReference type="Proteomes" id="UP000176850"/>
    </source>
</evidence>
<evidence type="ECO:0000256" key="1">
    <source>
        <dbReference type="ARBA" id="ARBA00004141"/>
    </source>
</evidence>
<organism evidence="6 7">
    <name type="scientific">Candidatus Roizmanbacteria bacterium RIFCSPHIGHO2_01_FULL_39_24</name>
    <dbReference type="NCBI Taxonomy" id="1802032"/>
    <lineage>
        <taxon>Bacteria</taxon>
        <taxon>Candidatus Roizmaniibacteriota</taxon>
    </lineage>
</organism>
<keyword evidence="3 5" id="KW-1133">Transmembrane helix</keyword>
<gene>
    <name evidence="6" type="ORF">A2799_01760</name>
</gene>
<dbReference type="Proteomes" id="UP000176850">
    <property type="component" value="Unassembled WGS sequence"/>
</dbReference>
<dbReference type="InterPro" id="IPR000537">
    <property type="entry name" value="UbiA_prenyltransferase"/>
</dbReference>
<comment type="caution">
    <text evidence="6">The sequence shown here is derived from an EMBL/GenBank/DDBJ whole genome shotgun (WGS) entry which is preliminary data.</text>
</comment>
<dbReference type="CDD" id="cd13963">
    <property type="entry name" value="PT_UbiA_2"/>
    <property type="match status" value="1"/>
</dbReference>
<dbReference type="GO" id="GO:0009247">
    <property type="term" value="P:glycolipid biosynthetic process"/>
    <property type="evidence" value="ECO:0007669"/>
    <property type="project" value="TreeGrafter"/>
</dbReference>
<dbReference type="InterPro" id="IPR044878">
    <property type="entry name" value="UbiA_sf"/>
</dbReference>
<feature type="transmembrane region" description="Helical" evidence="5">
    <location>
        <begin position="21"/>
        <end position="37"/>
    </location>
</feature>
<feature type="transmembrane region" description="Helical" evidence="5">
    <location>
        <begin position="202"/>
        <end position="224"/>
    </location>
</feature>
<dbReference type="PANTHER" id="PTHR11048:SF5">
    <property type="entry name" value="DECAPRENYL-PHOSPHATE PHOSPHORIBOSYLTRANSFERASE"/>
    <property type="match status" value="1"/>
</dbReference>
<keyword evidence="2 5" id="KW-0812">Transmembrane</keyword>
<dbReference type="InterPro" id="IPR039653">
    <property type="entry name" value="Prenyltransferase"/>
</dbReference>
<evidence type="ECO:0000256" key="3">
    <source>
        <dbReference type="ARBA" id="ARBA00022989"/>
    </source>
</evidence>
<evidence type="ECO:0000256" key="2">
    <source>
        <dbReference type="ARBA" id="ARBA00022692"/>
    </source>
</evidence>
<evidence type="ECO:0000256" key="5">
    <source>
        <dbReference type="SAM" id="Phobius"/>
    </source>
</evidence>
<feature type="transmembrane region" description="Helical" evidence="5">
    <location>
        <begin position="43"/>
        <end position="64"/>
    </location>
</feature>
<comment type="subcellular location">
    <subcellularLocation>
        <location evidence="1">Membrane</location>
        <topology evidence="1">Multi-pass membrane protein</topology>
    </subcellularLocation>
</comment>
<evidence type="ECO:0000256" key="4">
    <source>
        <dbReference type="ARBA" id="ARBA00023136"/>
    </source>
</evidence>
<feature type="transmembrane region" description="Helical" evidence="5">
    <location>
        <begin position="287"/>
        <end position="305"/>
    </location>
</feature>
<proteinExistence type="predicted"/>
<feature type="transmembrane region" description="Helical" evidence="5">
    <location>
        <begin position="85"/>
        <end position="104"/>
    </location>
</feature>
<protein>
    <recommendedName>
        <fullName evidence="8">Phosphoribose diphosphate--decaprenyl-phosphate phosphoribosyltransferase</fullName>
    </recommendedName>
</protein>
<reference evidence="6 7" key="1">
    <citation type="journal article" date="2016" name="Nat. Commun.">
        <title>Thousands of microbial genomes shed light on interconnected biogeochemical processes in an aquifer system.</title>
        <authorList>
            <person name="Anantharaman K."/>
            <person name="Brown C.T."/>
            <person name="Hug L.A."/>
            <person name="Sharon I."/>
            <person name="Castelle C.J."/>
            <person name="Probst A.J."/>
            <person name="Thomas B.C."/>
            <person name="Singh A."/>
            <person name="Wilkins M.J."/>
            <person name="Karaoz U."/>
            <person name="Brodie E.L."/>
            <person name="Williams K.H."/>
            <person name="Hubbard S.S."/>
            <person name="Banfield J.F."/>
        </authorList>
    </citation>
    <scope>NUCLEOTIDE SEQUENCE [LARGE SCALE GENOMIC DNA]</scope>
</reference>
<evidence type="ECO:0008006" key="8">
    <source>
        <dbReference type="Google" id="ProtNLM"/>
    </source>
</evidence>
<dbReference type="Pfam" id="PF01040">
    <property type="entry name" value="UbiA"/>
    <property type="match status" value="1"/>
</dbReference>
<feature type="transmembrane region" description="Helical" evidence="5">
    <location>
        <begin position="110"/>
        <end position="129"/>
    </location>
</feature>
<feature type="transmembrane region" description="Helical" evidence="5">
    <location>
        <begin position="162"/>
        <end position="182"/>
    </location>
</feature>
<sequence>MNIHKIKIIIRAARPNQWMKNLVIFTSIVFGGQLFNGDLFTKSLIGFILLCLLSSTSYILNDIIDYPFDKKHPAKKFRPIASGELSVPDATFIVFIATLLILISSLFFSIPFFFIAFAFILLHFFYSLYFKKHPVLDIFTISFSFMLRAFAGSVITGYHIQIWLLLTVFFISLFIATVKRHAELVAHGTQARASLYHYKEHLIDFLTTTFATLTITSYSLYTFLENPPAIQTPFSNYFNNLFPAFEARKWFMITIPIVVYGIARYAQLLYEKEQGETPEKIITQDKPLIAAIALWGGIVIGLIYLF</sequence>
<accession>A0A1F7GGR4</accession>
<feature type="transmembrane region" description="Helical" evidence="5">
    <location>
        <begin position="136"/>
        <end position="156"/>
    </location>
</feature>
<feature type="transmembrane region" description="Helical" evidence="5">
    <location>
        <begin position="250"/>
        <end position="266"/>
    </location>
</feature>
<dbReference type="GO" id="GO:0005886">
    <property type="term" value="C:plasma membrane"/>
    <property type="evidence" value="ECO:0007669"/>
    <property type="project" value="TreeGrafter"/>
</dbReference>
<dbReference type="GO" id="GO:0016765">
    <property type="term" value="F:transferase activity, transferring alkyl or aryl (other than methyl) groups"/>
    <property type="evidence" value="ECO:0007669"/>
    <property type="project" value="InterPro"/>
</dbReference>
<dbReference type="Gene3D" id="1.10.357.140">
    <property type="entry name" value="UbiA prenyltransferase"/>
    <property type="match status" value="1"/>
</dbReference>
<dbReference type="EMBL" id="MFZH01000038">
    <property type="protein sequence ID" value="OGK17722.1"/>
    <property type="molecule type" value="Genomic_DNA"/>
</dbReference>
<dbReference type="AlphaFoldDB" id="A0A1F7GGR4"/>
<evidence type="ECO:0000313" key="6">
    <source>
        <dbReference type="EMBL" id="OGK17722.1"/>
    </source>
</evidence>
<dbReference type="PANTHER" id="PTHR11048">
    <property type="entry name" value="PRENYLTRANSFERASES"/>
    <property type="match status" value="1"/>
</dbReference>
<keyword evidence="4 5" id="KW-0472">Membrane</keyword>